<reference evidence="4 5" key="1">
    <citation type="submission" date="2009-09" db="EMBL/GenBank/DDBJ databases">
        <authorList>
            <person name="Weinstock G."/>
            <person name="Sodergren E."/>
            <person name="Clifton S."/>
            <person name="Fulton L."/>
            <person name="Fulton B."/>
            <person name="Courtney L."/>
            <person name="Fronick C."/>
            <person name="Harrison M."/>
            <person name="Strong C."/>
            <person name="Farmer C."/>
            <person name="Delahaunty K."/>
            <person name="Markovic C."/>
            <person name="Hall O."/>
            <person name="Minx P."/>
            <person name="Tomlinson C."/>
            <person name="Mitreva M."/>
            <person name="Nelson J."/>
            <person name="Hou S."/>
            <person name="Wollam A."/>
            <person name="Pepin K.H."/>
            <person name="Johnson M."/>
            <person name="Bhonagiri V."/>
            <person name="Nash W.E."/>
            <person name="Warren W."/>
            <person name="Chinwalla A."/>
            <person name="Mardis E.R."/>
            <person name="Wilson R.K."/>
        </authorList>
    </citation>
    <scope>NUCLEOTIDE SEQUENCE [LARGE SCALE GENOMIC DNA]</scope>
    <source>
        <strain evidence="4">ATCC 35185</strain>
        <strain evidence="5">ATCC 35185 / DSM 20758 / VPI D19B-28</strain>
    </source>
</reference>
<protein>
    <recommendedName>
        <fullName evidence="2">tRNA(Met) cytidine acetate ligase</fullName>
        <ecNumber evidence="2">6.3.4.-</ecNumber>
    </recommendedName>
</protein>
<dbReference type="GO" id="GO:0000049">
    <property type="term" value="F:tRNA binding"/>
    <property type="evidence" value="ECO:0007669"/>
    <property type="project" value="UniProtKB-KW"/>
</dbReference>
<name>C9LS64_SELS3</name>
<dbReference type="Gene3D" id="3.40.50.620">
    <property type="entry name" value="HUPs"/>
    <property type="match status" value="1"/>
</dbReference>
<organism evidence="4 5">
    <name type="scientific">Selenomonas sputigena (strain ATCC 35185 / DSM 20758 / CCUG 44933 / VPI D19B-28)</name>
    <dbReference type="NCBI Taxonomy" id="546271"/>
    <lineage>
        <taxon>Bacteria</taxon>
        <taxon>Bacillati</taxon>
        <taxon>Bacillota</taxon>
        <taxon>Negativicutes</taxon>
        <taxon>Selenomonadales</taxon>
        <taxon>Selenomonadaceae</taxon>
        <taxon>Selenomonas</taxon>
    </lineage>
</organism>
<keyword evidence="2" id="KW-0547">Nucleotide-binding</keyword>
<evidence type="ECO:0000256" key="2">
    <source>
        <dbReference type="HAMAP-Rule" id="MF_01539"/>
    </source>
</evidence>
<keyword evidence="2" id="KW-0694">RNA-binding</keyword>
<dbReference type="SUPFAM" id="SSF52374">
    <property type="entry name" value="Nucleotidylyl transferase"/>
    <property type="match status" value="1"/>
</dbReference>
<keyword evidence="2" id="KW-0436">Ligase</keyword>
<dbReference type="GO" id="GO:0006400">
    <property type="term" value="P:tRNA modification"/>
    <property type="evidence" value="ECO:0007669"/>
    <property type="project" value="UniProtKB-UniRule"/>
</dbReference>
<evidence type="ECO:0000313" key="3">
    <source>
        <dbReference type="EMBL" id="AEB99897.1"/>
    </source>
</evidence>
<feature type="binding site" evidence="2">
    <location>
        <begin position="184"/>
        <end position="185"/>
    </location>
    <ligand>
        <name>ATP</name>
        <dbReference type="ChEBI" id="CHEBI:30616"/>
    </ligand>
</feature>
<evidence type="ECO:0000313" key="6">
    <source>
        <dbReference type="Proteomes" id="UP000011124"/>
    </source>
</evidence>
<dbReference type="NCBIfam" id="NF010191">
    <property type="entry name" value="PRK13670.1"/>
    <property type="match status" value="1"/>
</dbReference>
<reference evidence="3 6" key="2">
    <citation type="submission" date="2011-04" db="EMBL/GenBank/DDBJ databases">
        <title>The complete genome of Selenomonas sputigena DSM 20758.</title>
        <authorList>
            <consortium name="US DOE Joint Genome Institute (JGI-PGF)"/>
            <person name="Lucas S."/>
            <person name="Copeland A."/>
            <person name="Lapidus A."/>
            <person name="Bruce D."/>
            <person name="Goodwin L."/>
            <person name="Pitluck S."/>
            <person name="Peters L."/>
            <person name="Kyrpides N."/>
            <person name="Mavromatis K."/>
            <person name="Ivanova N."/>
            <person name="Ovchinnikova G."/>
            <person name="Teshima H."/>
            <person name="Detter J.C."/>
            <person name="Tapia R."/>
            <person name="Han C."/>
            <person name="Land M."/>
            <person name="Hauser L."/>
            <person name="Markowitz V."/>
            <person name="Cheng J.-F."/>
            <person name="Hugenholtz P."/>
            <person name="Woyke T."/>
            <person name="Wu D."/>
            <person name="Gronow S."/>
            <person name="Wellnitz S."/>
            <person name="Schneider S."/>
            <person name="Klenk H.-P."/>
            <person name="Eisen J.A."/>
        </authorList>
    </citation>
    <scope>NUCLEOTIDE SEQUENCE [LARGE SCALE GENOMIC DNA]</scope>
    <source>
        <strain evidence="3">ATCC 35185</strain>
        <strain evidence="6">ATCC 35185 / DSM 20758 / VPI D19B-28</strain>
    </source>
</reference>
<comment type="function">
    <text evidence="2">Catalyzes the formation of N(4)-acetylcytidine (ac(4)C) at the wobble position of elongator tRNA(Met), using acetate and ATP as substrates. First activates an acetate ion to form acetyladenylate (Ac-AMP) and then transfers the acetyl group to tRNA to form ac(4)C34.</text>
</comment>
<sequence>MNVIGIIAEYNPFHNGHIYQIETIRAKYPKARIIALMSGSFTQRGCPAILDKWQRASHAVLSGIDLVLELPAAFAVRSAQNFAHGGVSLLSRLGVVDGLSFGAESPLAFLQCAADSSKRSDVQELLHAYVQKGHSYAAALSHAIAQSSGINEAFLKQPNNILALEYLRALNCCATSIEPFAVARIGAAYHDEELHDTYASASSIRREIQTAAPRRNLLAKVLPANSMEALFEAHTEEAIPEINLLFRPLLAQLEHHTLENLQEIYGINEGFENRLLHAASHCLTMKELLDECRSRRHPQSRIQRLIFHIMLHLRRQDIHEFDENGPLYARILAFNRAGKSLLHEIKQKSSLPLISKTSHFLKDAALKYSPEKRTTLENMLALDIHATEVRRLCLPQIAKRGEDFQRSPLFISDKRKTPA</sequence>
<dbReference type="Pfam" id="PF05636">
    <property type="entry name" value="HIGH_NTase1"/>
    <property type="match status" value="1"/>
</dbReference>
<dbReference type="AlphaFoldDB" id="C9LS64"/>
<dbReference type="RefSeq" id="WP_006190994.1">
    <property type="nucleotide sequence ID" value="NC_015437.1"/>
</dbReference>
<feature type="binding site" evidence="2">
    <location>
        <position position="159"/>
    </location>
    <ligand>
        <name>ATP</name>
        <dbReference type="ChEBI" id="CHEBI:30616"/>
    </ligand>
</feature>
<evidence type="ECO:0000313" key="5">
    <source>
        <dbReference type="Proteomes" id="UP000003505"/>
    </source>
</evidence>
<proteinExistence type="inferred from homology"/>
<dbReference type="InterPro" id="IPR014729">
    <property type="entry name" value="Rossmann-like_a/b/a_fold"/>
</dbReference>
<keyword evidence="6" id="KW-1185">Reference proteome</keyword>
<dbReference type="OrthoDB" id="9769796at2"/>
<dbReference type="GO" id="GO:0005737">
    <property type="term" value="C:cytoplasm"/>
    <property type="evidence" value="ECO:0007669"/>
    <property type="project" value="UniProtKB-SubCell"/>
</dbReference>
<dbReference type="STRING" id="546271.Selsp_0933"/>
<keyword evidence="1 2" id="KW-0819">tRNA processing</keyword>
<dbReference type="eggNOG" id="COG1323">
    <property type="taxonomic scope" value="Bacteria"/>
</dbReference>
<keyword evidence="2" id="KW-0067">ATP-binding</keyword>
<dbReference type="GO" id="GO:0016879">
    <property type="term" value="F:ligase activity, forming carbon-nitrogen bonds"/>
    <property type="evidence" value="ECO:0007669"/>
    <property type="project" value="UniProtKB-UniRule"/>
</dbReference>
<comment type="catalytic activity">
    <reaction evidence="2">
        <text>cytidine(34) in elongator tRNA(Met) + acetate + ATP = N(4)-acetylcytidine(34) in elongator tRNA(Met) + AMP + diphosphate</text>
        <dbReference type="Rhea" id="RHEA:58144"/>
        <dbReference type="Rhea" id="RHEA-COMP:10693"/>
        <dbReference type="Rhea" id="RHEA-COMP:10694"/>
        <dbReference type="ChEBI" id="CHEBI:30089"/>
        <dbReference type="ChEBI" id="CHEBI:30616"/>
        <dbReference type="ChEBI" id="CHEBI:33019"/>
        <dbReference type="ChEBI" id="CHEBI:74900"/>
        <dbReference type="ChEBI" id="CHEBI:82748"/>
        <dbReference type="ChEBI" id="CHEBI:456215"/>
    </reaction>
</comment>
<evidence type="ECO:0000256" key="1">
    <source>
        <dbReference type="ARBA" id="ARBA00022694"/>
    </source>
</evidence>
<dbReference type="GO" id="GO:0005524">
    <property type="term" value="F:ATP binding"/>
    <property type="evidence" value="ECO:0007669"/>
    <property type="project" value="UniProtKB-KW"/>
</dbReference>
<feature type="binding site" evidence="2">
    <location>
        <position position="102"/>
    </location>
    <ligand>
        <name>ATP</name>
        <dbReference type="ChEBI" id="CHEBI:30616"/>
    </ligand>
</feature>
<dbReference type="PANTHER" id="PTHR37825:SF1">
    <property type="entry name" value="TRNA(MET) CYTIDINE ACETATE LIGASE"/>
    <property type="match status" value="1"/>
</dbReference>
<comment type="subcellular location">
    <subcellularLocation>
        <location evidence="2">Cytoplasm</location>
    </subcellularLocation>
</comment>
<keyword evidence="2" id="KW-0820">tRNA-binding</keyword>
<dbReference type="KEGG" id="ssg:Selsp_0933"/>
<dbReference type="Proteomes" id="UP000003505">
    <property type="component" value="Unassembled WGS sequence"/>
</dbReference>
<dbReference type="InterPro" id="IPR008513">
    <property type="entry name" value="tRNA(Met)_cyd_acetate_ligase"/>
</dbReference>
<dbReference type="PANTHER" id="PTHR37825">
    <property type="entry name" value="TRNA(MET) CYTIDINE ACETATE LIGASE"/>
    <property type="match status" value="1"/>
</dbReference>
<evidence type="ECO:0000313" key="4">
    <source>
        <dbReference type="EMBL" id="EEX78305.1"/>
    </source>
</evidence>
<feature type="binding site" evidence="2">
    <location>
        <begin position="7"/>
        <end position="20"/>
    </location>
    <ligand>
        <name>ATP</name>
        <dbReference type="ChEBI" id="CHEBI:30616"/>
    </ligand>
</feature>
<comment type="similarity">
    <text evidence="2">Belongs to the TmcAL family.</text>
</comment>
<dbReference type="EMBL" id="CP002637">
    <property type="protein sequence ID" value="AEB99897.1"/>
    <property type="molecule type" value="Genomic_DNA"/>
</dbReference>
<dbReference type="HAMAP" id="MF_01539">
    <property type="entry name" value="TmcAL"/>
    <property type="match status" value="1"/>
</dbReference>
<dbReference type="EMBL" id="ACKP02000008">
    <property type="protein sequence ID" value="EEX78305.1"/>
    <property type="molecule type" value="Genomic_DNA"/>
</dbReference>
<dbReference type="Proteomes" id="UP000011124">
    <property type="component" value="Chromosome"/>
</dbReference>
<gene>
    <name evidence="2" type="primary">tmcAL</name>
    <name evidence="3" type="ordered locus">Selsp_0933</name>
    <name evidence="4" type="ORF">SELSPUOL_00285</name>
</gene>
<keyword evidence="2" id="KW-0963">Cytoplasm</keyword>
<dbReference type="HOGENOM" id="CLU_038915_0_1_9"/>
<accession>C9LS64</accession>
<dbReference type="EC" id="6.3.4.-" evidence="2"/>